<dbReference type="OrthoDB" id="3365211at2759"/>
<feature type="compositionally biased region" description="Polar residues" evidence="1">
    <location>
        <begin position="120"/>
        <end position="135"/>
    </location>
</feature>
<keyword evidence="2" id="KW-0472">Membrane</keyword>
<dbReference type="AlphaFoldDB" id="F8MR63"/>
<dbReference type="VEuPathDB" id="FungiDB:NEUTE1DRAFT_65706"/>
<reference evidence="4" key="1">
    <citation type="journal article" date="2011" name="Genetics">
        <title>Massive changes in genome architecture accompany the transition to self-fertility in the filamentous fungus Neurospora tetrasperma.</title>
        <authorList>
            <person name="Ellison C.E."/>
            <person name="Stajich J.E."/>
            <person name="Jacobson D.J."/>
            <person name="Natvig D.O."/>
            <person name="Lapidus A."/>
            <person name="Foster B."/>
            <person name="Aerts A."/>
            <person name="Riley R."/>
            <person name="Lindquist E.A."/>
            <person name="Grigoriev I.V."/>
            <person name="Taylor J.W."/>
        </authorList>
    </citation>
    <scope>NUCLEOTIDE SEQUENCE [LARGE SCALE GENOMIC DNA]</scope>
    <source>
        <strain evidence="4">FGSC 2508 / P0657</strain>
    </source>
</reference>
<proteinExistence type="predicted"/>
<evidence type="ECO:0008006" key="5">
    <source>
        <dbReference type="Google" id="ProtNLM"/>
    </source>
</evidence>
<name>F8MR63_NEUT8</name>
<dbReference type="PANTHER" id="PTHR35872:SF2">
    <property type="entry name" value="INTEGRAL MEMBRANE PROTEIN (AFU_ORTHOLOGUE AFUA_5G07110)"/>
    <property type="match status" value="1"/>
</dbReference>
<dbReference type="Proteomes" id="UP000008065">
    <property type="component" value="Unassembled WGS sequence"/>
</dbReference>
<dbReference type="EMBL" id="GL891305">
    <property type="protein sequence ID" value="EGO56843.1"/>
    <property type="molecule type" value="Genomic_DNA"/>
</dbReference>
<evidence type="ECO:0000313" key="4">
    <source>
        <dbReference type="Proteomes" id="UP000008065"/>
    </source>
</evidence>
<dbReference type="RefSeq" id="XP_009852403.1">
    <property type="nucleotide sequence ID" value="XM_009854101.1"/>
</dbReference>
<feature type="compositionally biased region" description="Basic and acidic residues" evidence="1">
    <location>
        <begin position="692"/>
        <end position="704"/>
    </location>
</feature>
<feature type="region of interest" description="Disordered" evidence="1">
    <location>
        <begin position="692"/>
        <end position="789"/>
    </location>
</feature>
<keyword evidence="2" id="KW-0812">Transmembrane</keyword>
<feature type="compositionally biased region" description="Low complexity" evidence="1">
    <location>
        <begin position="94"/>
        <end position="106"/>
    </location>
</feature>
<feature type="compositionally biased region" description="Basic and acidic residues" evidence="1">
    <location>
        <begin position="722"/>
        <end position="745"/>
    </location>
</feature>
<protein>
    <recommendedName>
        <fullName evidence="5">Integral membrane protein</fullName>
    </recommendedName>
</protein>
<feature type="compositionally biased region" description="Low complexity" evidence="1">
    <location>
        <begin position="358"/>
        <end position="367"/>
    </location>
</feature>
<dbReference type="PANTHER" id="PTHR35872">
    <property type="entry name" value="INTEGRAL MEMBRANE PROTEIN (AFU_ORTHOLOGUE AFUA_5G07110)"/>
    <property type="match status" value="1"/>
</dbReference>
<feature type="transmembrane region" description="Helical" evidence="2">
    <location>
        <begin position="480"/>
        <end position="501"/>
    </location>
</feature>
<feature type="region of interest" description="Disordered" evidence="1">
    <location>
        <begin position="1"/>
        <end position="230"/>
    </location>
</feature>
<organism evidence="3 4">
    <name type="scientific">Neurospora tetrasperma (strain FGSC 2508 / ATCC MYA-4615 / P0657)</name>
    <dbReference type="NCBI Taxonomy" id="510951"/>
    <lineage>
        <taxon>Eukaryota</taxon>
        <taxon>Fungi</taxon>
        <taxon>Dikarya</taxon>
        <taxon>Ascomycota</taxon>
        <taxon>Pezizomycotina</taxon>
        <taxon>Sordariomycetes</taxon>
        <taxon>Sordariomycetidae</taxon>
        <taxon>Sordariales</taxon>
        <taxon>Sordariaceae</taxon>
        <taxon>Neurospora</taxon>
    </lineage>
</organism>
<evidence type="ECO:0000256" key="1">
    <source>
        <dbReference type="SAM" id="MobiDB-lite"/>
    </source>
</evidence>
<dbReference type="InterPro" id="IPR021369">
    <property type="entry name" value="DUF2985"/>
</dbReference>
<feature type="compositionally biased region" description="Pro residues" evidence="1">
    <location>
        <begin position="337"/>
        <end position="346"/>
    </location>
</feature>
<accession>F8MR63</accession>
<feature type="transmembrane region" description="Helical" evidence="2">
    <location>
        <begin position="446"/>
        <end position="474"/>
    </location>
</feature>
<keyword evidence="4" id="KW-1185">Reference proteome</keyword>
<evidence type="ECO:0000256" key="2">
    <source>
        <dbReference type="SAM" id="Phobius"/>
    </source>
</evidence>
<keyword evidence="2" id="KW-1133">Transmembrane helix</keyword>
<dbReference type="HOGENOM" id="CLU_015848_0_1_1"/>
<feature type="transmembrane region" description="Helical" evidence="2">
    <location>
        <begin position="605"/>
        <end position="631"/>
    </location>
</feature>
<gene>
    <name evidence="3" type="ORF">NEUTE1DRAFT_65706</name>
</gene>
<dbReference type="GeneID" id="20829146"/>
<sequence>MQQPPNGGNGGNGSGKDNQGHHVSQGEYFTEEDVRRTSTASTRLPSLLEAAESPQPLARPTEVAADIPPPPPAAALSPISERPPALHPQPAPQEPQVQPRRPSQQPDLVSHRPAPPPPTRQSQGQNIPFQPTRQESAIRLRRLRTSSESSSRLGPSVISGQRRPSHPQFASQSRDAPAPLAATGRRRSSSDPQRPLSARHWADDQPIMHKSTPLVPEHEGGEVPQPPAAHLSPINESVLAQPSIKVEPEHPGLRHQGTFRNLMPRRRRAENQASPEDAQPQAEHDTYDSRIVDFLDVIDPEVAALSSITNVQNSLFVPSLGRFVNRRPTYDLSQLPVLPPNLPGTSPPSQEDVHTIRTTRTATTAGEGETEDESAHQRPSPPHVHSFSTVLTAPQYAILPKDATLEGWREEDIRMLNDYVRHMLHSKRSKFKQRMKAFGKYCRRPLGFLVTLYAVLITLFGLAWVLFLIGWIYVGDKQLYVINVIDNVLVALFAIVGDGLAPFRAVDTYHMIFVARYHLKTIKLRNRLLVPLKDPNDVPLQTQAALEQADVERAPVDPHMTEVRHDDTFIPVLSEKSQARFIHHQKKLAKSHTFYKPHETGTHHAFPIGLLIAIVCLLDLHSCLQITLGSYTWSTDYRTRKSAVTTAVLCCSIAANSTAGLLIAIGDRRTRKKDVLERLLKQELTAEVMHKMEKEREKKAKQEAGEPTGIMQPALTLTNKFRKSEDRGVRKSEDHGVRKNMDHGTSKASSSSESSRTDRKETAGRFNPTVSAAQVQDQEKQQGARNGTA</sequence>
<dbReference type="Pfam" id="PF11204">
    <property type="entry name" value="DUF2985"/>
    <property type="match status" value="1"/>
</dbReference>
<feature type="region of interest" description="Disordered" evidence="1">
    <location>
        <begin position="336"/>
        <end position="384"/>
    </location>
</feature>
<feature type="transmembrane region" description="Helical" evidence="2">
    <location>
        <begin position="643"/>
        <end position="665"/>
    </location>
</feature>
<feature type="region of interest" description="Disordered" evidence="1">
    <location>
        <begin position="245"/>
        <end position="286"/>
    </location>
</feature>
<dbReference type="KEGG" id="nte:NEUTE1DRAFT65706"/>
<evidence type="ECO:0000313" key="3">
    <source>
        <dbReference type="EMBL" id="EGO56843.1"/>
    </source>
</evidence>